<dbReference type="AlphaFoldDB" id="A0A9W9ZNN5"/>
<dbReference type="EMBL" id="MU825883">
    <property type="protein sequence ID" value="KAJ7385051.1"/>
    <property type="molecule type" value="Genomic_DNA"/>
</dbReference>
<protein>
    <submittedName>
        <fullName evidence="1">NFX1-type zinc finger-containing protein 1</fullName>
    </submittedName>
</protein>
<dbReference type="Proteomes" id="UP001163046">
    <property type="component" value="Unassembled WGS sequence"/>
</dbReference>
<organism evidence="1 2">
    <name type="scientific">Desmophyllum pertusum</name>
    <dbReference type="NCBI Taxonomy" id="174260"/>
    <lineage>
        <taxon>Eukaryota</taxon>
        <taxon>Metazoa</taxon>
        <taxon>Cnidaria</taxon>
        <taxon>Anthozoa</taxon>
        <taxon>Hexacorallia</taxon>
        <taxon>Scleractinia</taxon>
        <taxon>Caryophylliina</taxon>
        <taxon>Caryophylliidae</taxon>
        <taxon>Desmophyllum</taxon>
    </lineage>
</organism>
<name>A0A9W9ZNN5_9CNID</name>
<sequence length="453" mass="50357">MVKMKRKLPCEHEATMPCYRNPEEHCCEEEIEIIFSCGHKKLTICSRVRDGIEGETCDTKVTRTLPCGHDKEMQCSDKPGEVFCDAPCDRVLPCEHPCPQKCGDDCTNFKCAVGVQKDLACGSHKVRCLCSDDVSQIVCANKCTRKLPCSHICPGKCSEQCNQYKCQKMVVKHLDCTANHSLKMPCSDDPNTVRCQVRCNKTLDCGHPCPGFCSEPCESMRCMRRVEKIYSPCGHEESLQCFQSKSATCTAPCRRRKSSCKHICKGKCGQDCSKYSCDVAVRKPFRVVIRRRRCFVVTPLMMYDALLHVEQSCHAVTSVLGHVTIVNKGVHMKCAYIHVVDCSFVRTVVKPYAASHVLPVTGNAADVALMENAENSVHNRASRANDHVLGVVLIISAIIFVERNATALDVMPRVPRGCLATTRVLVCVAKTVPLCALFVVDVVTKRIPQDVYN</sequence>
<evidence type="ECO:0000313" key="1">
    <source>
        <dbReference type="EMBL" id="KAJ7385051.1"/>
    </source>
</evidence>
<dbReference type="OrthoDB" id="2423195at2759"/>
<accession>A0A9W9ZNN5</accession>
<proteinExistence type="predicted"/>
<evidence type="ECO:0000313" key="2">
    <source>
        <dbReference type="Proteomes" id="UP001163046"/>
    </source>
</evidence>
<keyword evidence="2" id="KW-1185">Reference proteome</keyword>
<reference evidence="1" key="1">
    <citation type="submission" date="2023-01" db="EMBL/GenBank/DDBJ databases">
        <title>Genome assembly of the deep-sea coral Lophelia pertusa.</title>
        <authorList>
            <person name="Herrera S."/>
            <person name="Cordes E."/>
        </authorList>
    </citation>
    <scope>NUCLEOTIDE SEQUENCE</scope>
    <source>
        <strain evidence="1">USNM1676648</strain>
        <tissue evidence="1">Polyp</tissue>
    </source>
</reference>
<gene>
    <name evidence="1" type="primary">ZNFX1_27</name>
    <name evidence="1" type="ORF">OS493_018745</name>
</gene>
<comment type="caution">
    <text evidence="1">The sequence shown here is derived from an EMBL/GenBank/DDBJ whole genome shotgun (WGS) entry which is preliminary data.</text>
</comment>